<feature type="signal peptide" evidence="1">
    <location>
        <begin position="1"/>
        <end position="35"/>
    </location>
</feature>
<dbReference type="PROSITE" id="PS51704">
    <property type="entry name" value="GP_PDE"/>
    <property type="match status" value="1"/>
</dbReference>
<proteinExistence type="predicted"/>
<name>A0A3G6J4U3_9CORY</name>
<dbReference type="GO" id="GO:0070291">
    <property type="term" value="P:N-acylethanolamine metabolic process"/>
    <property type="evidence" value="ECO:0007669"/>
    <property type="project" value="TreeGrafter"/>
</dbReference>
<dbReference type="Gene3D" id="3.20.20.190">
    <property type="entry name" value="Phosphatidylinositol (PI) phosphodiesterase"/>
    <property type="match status" value="1"/>
</dbReference>
<keyword evidence="1" id="KW-0732">Signal</keyword>
<dbReference type="GO" id="GO:0006644">
    <property type="term" value="P:phospholipid metabolic process"/>
    <property type="evidence" value="ECO:0007669"/>
    <property type="project" value="TreeGrafter"/>
</dbReference>
<dbReference type="Pfam" id="PF03009">
    <property type="entry name" value="GDPD"/>
    <property type="match status" value="1"/>
</dbReference>
<dbReference type="AlphaFoldDB" id="A0A3G6J4U3"/>
<dbReference type="PANTHER" id="PTHR46320:SF1">
    <property type="entry name" value="GLYCEROPHOSPHODIESTER PHOSPHODIESTERASE 1"/>
    <property type="match status" value="1"/>
</dbReference>
<dbReference type="Proteomes" id="UP000269019">
    <property type="component" value="Chromosome"/>
</dbReference>
<dbReference type="GO" id="GO:0006580">
    <property type="term" value="P:ethanolamine metabolic process"/>
    <property type="evidence" value="ECO:0007669"/>
    <property type="project" value="TreeGrafter"/>
</dbReference>
<reference evidence="3 4" key="1">
    <citation type="submission" date="2018-11" db="EMBL/GenBank/DDBJ databases">
        <authorList>
            <person name="Kleinhagauer T."/>
            <person name="Glaeser S.P."/>
            <person name="Spergser J."/>
            <person name="Ruckert C."/>
            <person name="Kaempfer P."/>
            <person name="Busse H.-J."/>
        </authorList>
    </citation>
    <scope>NUCLEOTIDE SEQUENCE [LARGE SCALE GENOMIC DNA]</scope>
    <source>
        <strain evidence="3 4">200CH</strain>
    </source>
</reference>
<dbReference type="SUPFAM" id="SSF51695">
    <property type="entry name" value="PLC-like phosphodiesterases"/>
    <property type="match status" value="1"/>
</dbReference>
<dbReference type="GO" id="GO:0008889">
    <property type="term" value="F:glycerophosphodiester phosphodiesterase activity"/>
    <property type="evidence" value="ECO:0007669"/>
    <property type="project" value="TreeGrafter"/>
</dbReference>
<feature type="domain" description="GP-PDE" evidence="2">
    <location>
        <begin position="59"/>
        <end position="170"/>
    </location>
</feature>
<dbReference type="InterPro" id="IPR030395">
    <property type="entry name" value="GP_PDE_dom"/>
</dbReference>
<dbReference type="GO" id="GO:0005886">
    <property type="term" value="C:plasma membrane"/>
    <property type="evidence" value="ECO:0007669"/>
    <property type="project" value="TreeGrafter"/>
</dbReference>
<evidence type="ECO:0000256" key="1">
    <source>
        <dbReference type="SAM" id="SignalP"/>
    </source>
</evidence>
<dbReference type="InterPro" id="IPR017946">
    <property type="entry name" value="PLC-like_Pdiesterase_TIM-brl"/>
</dbReference>
<gene>
    <name evidence="3" type="ORF">CCHOA_03500</name>
</gene>
<organism evidence="3 4">
    <name type="scientific">Corynebacterium choanae</name>
    <dbReference type="NCBI Taxonomy" id="1862358"/>
    <lineage>
        <taxon>Bacteria</taxon>
        <taxon>Bacillati</taxon>
        <taxon>Actinomycetota</taxon>
        <taxon>Actinomycetes</taxon>
        <taxon>Mycobacteriales</taxon>
        <taxon>Corynebacteriaceae</taxon>
        <taxon>Corynebacterium</taxon>
    </lineage>
</organism>
<feature type="chain" id="PRO_5018131152" evidence="1">
    <location>
        <begin position="36"/>
        <end position="609"/>
    </location>
</feature>
<evidence type="ECO:0000313" key="3">
    <source>
        <dbReference type="EMBL" id="AZA13111.1"/>
    </source>
</evidence>
<sequence precursor="true">MIPRTIIHRLRTVMIGGLLAAVLCIAPAAVIPATAAASCPSYHAMHDSLVNALPAHNTVMTIRHRGYYDDTVAENSLQGFRETFAQCLPGLETDVQLTKDRQLVLFHDNHIGRMLEANFDPEARTGPNPAVADLTLAELRANTLLTTAGTRSNQVVPTLDELIQTAIDTNGPSLMFLDLKSKDTVAPVLDRLKYFSTLHPDAHLEKRIVLKLHTEWFPRYSDWISVVDGAGLSYHPMANPVMTPLAAAQINTGSYVDYPDKEYTTNAARSWALWSEAPREEVPLVEVLLKDSQDFKHTTAKSSLMGSYNAPTSLEEGNGVEGTMAEMITIAHARGKTLGLFSPVPDYVAWRHGPVAGYTVPNVKTDRPAIDVQHAFSNADGSCCYQLKDLLSNRPEAHEAADLRSNLDWAYDAGVRVFTSDDTDSIDTHFHSRGLLESEARPVTHTAPEGMHSALAAAIEGATPLDYSDVKLKAWNGGSSPTWQGQVCIWSNENNGAWAIACNYTSSGYTATLRITTSPTVPGAMRIQDTRNFQCLTAGKPGQTAVTWTDLCDDRRAQWFRTKDNQYKDYRGTYLTLSWQNLYSQGKPYAWLFTSNTPSGSWSAWNFRR</sequence>
<evidence type="ECO:0000313" key="4">
    <source>
        <dbReference type="Proteomes" id="UP000269019"/>
    </source>
</evidence>
<accession>A0A3G6J4U3</accession>
<dbReference type="EMBL" id="CP033896">
    <property type="protein sequence ID" value="AZA13111.1"/>
    <property type="molecule type" value="Genomic_DNA"/>
</dbReference>
<dbReference type="KEGG" id="ccho:CCHOA_03500"/>
<evidence type="ECO:0000259" key="2">
    <source>
        <dbReference type="PROSITE" id="PS51704"/>
    </source>
</evidence>
<dbReference type="PANTHER" id="PTHR46320">
    <property type="entry name" value="GLYCEROPHOSPHODIESTER PHOSPHODIESTERASE 1"/>
    <property type="match status" value="1"/>
</dbReference>
<keyword evidence="4" id="KW-1185">Reference proteome</keyword>
<protein>
    <submittedName>
        <fullName evidence="3">Glycerophosphoryl diester phosphodiesterase family protein</fullName>
    </submittedName>
</protein>